<feature type="transmembrane region" description="Helical" evidence="7">
    <location>
        <begin position="187"/>
        <end position="211"/>
    </location>
</feature>
<keyword evidence="7" id="KW-0812">Transmembrane</keyword>
<dbReference type="PROSITE" id="PS50067">
    <property type="entry name" value="KINESIN_MOTOR_2"/>
    <property type="match status" value="1"/>
</dbReference>
<dbReference type="SMART" id="SM00129">
    <property type="entry name" value="KISc"/>
    <property type="match status" value="1"/>
</dbReference>
<protein>
    <submittedName>
        <fullName evidence="9">Kinesin</fullName>
    </submittedName>
</protein>
<keyword evidence="2" id="KW-0963">Cytoplasm</keyword>
<dbReference type="Pfam" id="PF00225">
    <property type="entry name" value="Kinesin"/>
    <property type="match status" value="1"/>
</dbReference>
<dbReference type="GO" id="GO:0090307">
    <property type="term" value="P:mitotic spindle assembly"/>
    <property type="evidence" value="ECO:0007669"/>
    <property type="project" value="TreeGrafter"/>
</dbReference>
<dbReference type="EMBL" id="ASPP01019678">
    <property type="protein sequence ID" value="ETO14893.1"/>
    <property type="molecule type" value="Genomic_DNA"/>
</dbReference>
<evidence type="ECO:0000256" key="6">
    <source>
        <dbReference type="SAM" id="MobiDB-lite"/>
    </source>
</evidence>
<keyword evidence="3 5" id="KW-0505">Motor protein</keyword>
<evidence type="ECO:0000259" key="8">
    <source>
        <dbReference type="PROSITE" id="PS50067"/>
    </source>
</evidence>
<dbReference type="AlphaFoldDB" id="X6MLN6"/>
<gene>
    <name evidence="9" type="ORF">RFI_22476</name>
</gene>
<sequence length="256" mass="29280">MDTTAGEHISSLSSLSPTPTKSTAILSESGDEPLSANVVEVYLRIRPSSATQKPVHFSVSNDHTCIAIKNGGKIIFFQLMYYHWHVFFFLKEHTRNGKKLCKKFLKYLDRMLKGFNHLVFTYGVSRSGKTHTIVGEKGDPGLVQRLVEKLFTIDSITNRSYFVQIACAEIYCDKLGDLLAPEHINQVFFFFLFSFSLFVFLLKNGFLIGCLQSKWTRLQNRENGYKHSSILLEQAHKKNIYTLILFLMICCLTNTQ</sequence>
<dbReference type="PANTHER" id="PTHR47970">
    <property type="entry name" value="KINESIN-LIKE PROTEIN KIF11"/>
    <property type="match status" value="1"/>
</dbReference>
<dbReference type="Proteomes" id="UP000023152">
    <property type="component" value="Unassembled WGS sequence"/>
</dbReference>
<evidence type="ECO:0000256" key="2">
    <source>
        <dbReference type="ARBA" id="ARBA00022490"/>
    </source>
</evidence>
<comment type="similarity">
    <text evidence="5">Belongs to the TRAFAC class myosin-kinesin ATPase superfamily. Kinesin family.</text>
</comment>
<dbReference type="SUPFAM" id="SSF52540">
    <property type="entry name" value="P-loop containing nucleoside triphosphate hydrolases"/>
    <property type="match status" value="1"/>
</dbReference>
<dbReference type="GO" id="GO:0072686">
    <property type="term" value="C:mitotic spindle"/>
    <property type="evidence" value="ECO:0007669"/>
    <property type="project" value="TreeGrafter"/>
</dbReference>
<dbReference type="PANTHER" id="PTHR47970:SF12">
    <property type="entry name" value="KINESIN FAMILY MEMBER 11"/>
    <property type="match status" value="1"/>
</dbReference>
<dbReference type="GO" id="GO:0007018">
    <property type="term" value="P:microtubule-based movement"/>
    <property type="evidence" value="ECO:0007669"/>
    <property type="project" value="InterPro"/>
</dbReference>
<comment type="caution">
    <text evidence="9">The sequence shown here is derived from an EMBL/GenBank/DDBJ whole genome shotgun (WGS) entry which is preliminary data.</text>
</comment>
<evidence type="ECO:0000313" key="10">
    <source>
        <dbReference type="Proteomes" id="UP000023152"/>
    </source>
</evidence>
<reference evidence="9 10" key="1">
    <citation type="journal article" date="2013" name="Curr. Biol.">
        <title>The Genome of the Foraminiferan Reticulomyxa filosa.</title>
        <authorList>
            <person name="Glockner G."/>
            <person name="Hulsmann N."/>
            <person name="Schleicher M."/>
            <person name="Noegel A.A."/>
            <person name="Eichinger L."/>
            <person name="Gallinger C."/>
            <person name="Pawlowski J."/>
            <person name="Sierra R."/>
            <person name="Euteneuer U."/>
            <person name="Pillet L."/>
            <person name="Moustafa A."/>
            <person name="Platzer M."/>
            <person name="Groth M."/>
            <person name="Szafranski K."/>
            <person name="Schliwa M."/>
        </authorList>
    </citation>
    <scope>NUCLEOTIDE SEQUENCE [LARGE SCALE GENOMIC DNA]</scope>
</reference>
<feature type="domain" description="Kinesin motor" evidence="8">
    <location>
        <begin position="38"/>
        <end position="256"/>
    </location>
</feature>
<keyword evidence="4" id="KW-0206">Cytoskeleton</keyword>
<dbReference type="GO" id="GO:0008574">
    <property type="term" value="F:plus-end-directed microtubule motor activity"/>
    <property type="evidence" value="ECO:0007669"/>
    <property type="project" value="TreeGrafter"/>
</dbReference>
<accession>X6MLN6</accession>
<evidence type="ECO:0000256" key="7">
    <source>
        <dbReference type="SAM" id="Phobius"/>
    </source>
</evidence>
<comment type="subcellular location">
    <subcellularLocation>
        <location evidence="1">Cytoplasm</location>
        <location evidence="1">Cytoskeleton</location>
    </subcellularLocation>
</comment>
<evidence type="ECO:0000256" key="3">
    <source>
        <dbReference type="ARBA" id="ARBA00023175"/>
    </source>
</evidence>
<dbReference type="InterPro" id="IPR047149">
    <property type="entry name" value="KIF11-like"/>
</dbReference>
<keyword evidence="7" id="KW-0472">Membrane</keyword>
<dbReference type="GO" id="GO:0051231">
    <property type="term" value="P:spindle elongation"/>
    <property type="evidence" value="ECO:0007669"/>
    <property type="project" value="TreeGrafter"/>
</dbReference>
<evidence type="ECO:0000256" key="5">
    <source>
        <dbReference type="PROSITE-ProRule" id="PRU00283"/>
    </source>
</evidence>
<organism evidence="9 10">
    <name type="scientific">Reticulomyxa filosa</name>
    <dbReference type="NCBI Taxonomy" id="46433"/>
    <lineage>
        <taxon>Eukaryota</taxon>
        <taxon>Sar</taxon>
        <taxon>Rhizaria</taxon>
        <taxon>Retaria</taxon>
        <taxon>Foraminifera</taxon>
        <taxon>Monothalamids</taxon>
        <taxon>Reticulomyxidae</taxon>
        <taxon>Reticulomyxa</taxon>
    </lineage>
</organism>
<dbReference type="GO" id="GO:0008017">
    <property type="term" value="F:microtubule binding"/>
    <property type="evidence" value="ECO:0007669"/>
    <property type="project" value="InterPro"/>
</dbReference>
<evidence type="ECO:0000313" key="9">
    <source>
        <dbReference type="EMBL" id="ETO14893.1"/>
    </source>
</evidence>
<evidence type="ECO:0000256" key="4">
    <source>
        <dbReference type="ARBA" id="ARBA00023212"/>
    </source>
</evidence>
<feature type="region of interest" description="Disordered" evidence="6">
    <location>
        <begin position="1"/>
        <end position="27"/>
    </location>
</feature>
<keyword evidence="10" id="KW-1185">Reference proteome</keyword>
<name>X6MLN6_RETFI</name>
<dbReference type="GO" id="GO:0005876">
    <property type="term" value="C:spindle microtubule"/>
    <property type="evidence" value="ECO:0007669"/>
    <property type="project" value="TreeGrafter"/>
</dbReference>
<proteinExistence type="inferred from homology"/>
<keyword evidence="7" id="KW-1133">Transmembrane helix</keyword>
<dbReference type="Gene3D" id="3.40.850.10">
    <property type="entry name" value="Kinesin motor domain"/>
    <property type="match status" value="1"/>
</dbReference>
<feature type="compositionally biased region" description="Low complexity" evidence="6">
    <location>
        <begin position="10"/>
        <end position="23"/>
    </location>
</feature>
<dbReference type="GO" id="GO:0005524">
    <property type="term" value="F:ATP binding"/>
    <property type="evidence" value="ECO:0007669"/>
    <property type="project" value="UniProtKB-UniRule"/>
</dbReference>
<evidence type="ECO:0000256" key="1">
    <source>
        <dbReference type="ARBA" id="ARBA00004245"/>
    </source>
</evidence>
<keyword evidence="5" id="KW-0547">Nucleotide-binding</keyword>
<dbReference type="OrthoDB" id="123929at2759"/>
<dbReference type="InterPro" id="IPR027417">
    <property type="entry name" value="P-loop_NTPase"/>
</dbReference>
<dbReference type="InterPro" id="IPR036961">
    <property type="entry name" value="Kinesin_motor_dom_sf"/>
</dbReference>
<feature type="binding site" evidence="5">
    <location>
        <begin position="123"/>
        <end position="130"/>
    </location>
    <ligand>
        <name>ATP</name>
        <dbReference type="ChEBI" id="CHEBI:30616"/>
    </ligand>
</feature>
<keyword evidence="5" id="KW-0067">ATP-binding</keyword>
<dbReference type="InterPro" id="IPR001752">
    <property type="entry name" value="Kinesin_motor_dom"/>
</dbReference>